<dbReference type="GO" id="GO:0004190">
    <property type="term" value="F:aspartic-type endopeptidase activity"/>
    <property type="evidence" value="ECO:0007669"/>
    <property type="project" value="UniProtKB-KW"/>
</dbReference>
<feature type="active site" evidence="6">
    <location>
        <position position="90"/>
    </location>
</feature>
<protein>
    <submittedName>
        <fullName evidence="10">ARAD1C13816p</fullName>
    </submittedName>
</protein>
<name>A0A060T0K0_BLAAD</name>
<keyword evidence="5 7" id="KW-0378">Hydrolase</keyword>
<evidence type="ECO:0000256" key="5">
    <source>
        <dbReference type="ARBA" id="ARBA00022801"/>
    </source>
</evidence>
<dbReference type="PhylomeDB" id="A0A060T0K0"/>
<dbReference type="GO" id="GO:0006508">
    <property type="term" value="P:proteolysis"/>
    <property type="evidence" value="ECO:0007669"/>
    <property type="project" value="UniProtKB-KW"/>
</dbReference>
<evidence type="ECO:0000256" key="1">
    <source>
        <dbReference type="ARBA" id="ARBA00007447"/>
    </source>
</evidence>
<keyword evidence="3 8" id="KW-0732">Signal</keyword>
<dbReference type="PANTHER" id="PTHR47966:SF65">
    <property type="entry name" value="ASPARTIC-TYPE ENDOPEPTIDASE"/>
    <property type="match status" value="1"/>
</dbReference>
<feature type="active site" evidence="6">
    <location>
        <position position="302"/>
    </location>
</feature>
<dbReference type="AlphaFoldDB" id="A0A060T0K0"/>
<dbReference type="Gene3D" id="2.40.70.10">
    <property type="entry name" value="Acid Proteases"/>
    <property type="match status" value="2"/>
</dbReference>
<accession>A0A060T0K0</accession>
<comment type="similarity">
    <text evidence="1 7">Belongs to the peptidase A1 family.</text>
</comment>
<evidence type="ECO:0000256" key="3">
    <source>
        <dbReference type="ARBA" id="ARBA00022729"/>
    </source>
</evidence>
<evidence type="ECO:0000313" key="10">
    <source>
        <dbReference type="EMBL" id="CDP34498.1"/>
    </source>
</evidence>
<dbReference type="EMBL" id="HG937693">
    <property type="protein sequence ID" value="CDP34498.1"/>
    <property type="molecule type" value="Genomic_DNA"/>
</dbReference>
<dbReference type="InterPro" id="IPR033876">
    <property type="entry name" value="SAP-like"/>
</dbReference>
<evidence type="ECO:0000256" key="8">
    <source>
        <dbReference type="SAM" id="SignalP"/>
    </source>
</evidence>
<dbReference type="InterPro" id="IPR033121">
    <property type="entry name" value="PEPTIDASE_A1"/>
</dbReference>
<reference evidence="10" key="1">
    <citation type="submission" date="2014-02" db="EMBL/GenBank/DDBJ databases">
        <authorList>
            <person name="Genoscope - CEA"/>
        </authorList>
    </citation>
    <scope>NUCLEOTIDE SEQUENCE</scope>
    <source>
        <strain evidence="10">LS3</strain>
    </source>
</reference>
<evidence type="ECO:0000259" key="9">
    <source>
        <dbReference type="PROSITE" id="PS51767"/>
    </source>
</evidence>
<evidence type="ECO:0000256" key="2">
    <source>
        <dbReference type="ARBA" id="ARBA00022670"/>
    </source>
</evidence>
<evidence type="ECO:0000256" key="6">
    <source>
        <dbReference type="PIRSR" id="PIRSR601461-1"/>
    </source>
</evidence>
<keyword evidence="2 7" id="KW-0645">Protease</keyword>
<dbReference type="CDD" id="cd05474">
    <property type="entry name" value="SAP_like"/>
    <property type="match status" value="1"/>
</dbReference>
<feature type="signal peptide" evidence="8">
    <location>
        <begin position="1"/>
        <end position="29"/>
    </location>
</feature>
<reference evidence="10" key="2">
    <citation type="submission" date="2014-06" db="EMBL/GenBank/DDBJ databases">
        <title>The complete genome of Blastobotrys (Arxula) adeninivorans LS3 - a yeast of biotechnological interest.</title>
        <authorList>
            <person name="Kunze G."/>
            <person name="Gaillardin C."/>
            <person name="Czernicka M."/>
            <person name="Durrens P."/>
            <person name="Martin T."/>
            <person name="Boer E."/>
            <person name="Gabaldon T."/>
            <person name="Cruz J."/>
            <person name="Talla E."/>
            <person name="Marck C."/>
            <person name="Goffeau A."/>
            <person name="Barbe V."/>
            <person name="Baret P."/>
            <person name="Baronian K."/>
            <person name="Beier S."/>
            <person name="Bleykasten C."/>
            <person name="Bode R."/>
            <person name="Casaregola S."/>
            <person name="Despons L."/>
            <person name="Fairhead C."/>
            <person name="Giersberg M."/>
            <person name="Gierski P."/>
            <person name="Hahnel U."/>
            <person name="Hartmann A."/>
            <person name="Jankowska D."/>
            <person name="Jubin C."/>
            <person name="Jung P."/>
            <person name="Lafontaine I."/>
            <person name="Leh-Louis V."/>
            <person name="Lemaire M."/>
            <person name="Marcet-Houben M."/>
            <person name="Mascher M."/>
            <person name="Morel G."/>
            <person name="Richard G.-F."/>
            <person name="Riechen J."/>
            <person name="Sacerdot C."/>
            <person name="Sarkar A."/>
            <person name="Savel G."/>
            <person name="Schacherer J."/>
            <person name="Sherman D."/>
            <person name="Straub M.-L."/>
            <person name="Stein N."/>
            <person name="Thierry A."/>
            <person name="Trautwein-Schult A."/>
            <person name="Westhof E."/>
            <person name="Worch S."/>
            <person name="Dujon B."/>
            <person name="Souciet J.-L."/>
            <person name="Wincker P."/>
            <person name="Scholz U."/>
            <person name="Neuveglise N."/>
        </authorList>
    </citation>
    <scope>NUCLEOTIDE SEQUENCE</scope>
    <source>
        <strain evidence="10">LS3</strain>
    </source>
</reference>
<dbReference type="InterPro" id="IPR021109">
    <property type="entry name" value="Peptidase_aspartic_dom_sf"/>
</dbReference>
<gene>
    <name evidence="10" type="ORF">GNLVRS02_ARAD1C13816g</name>
</gene>
<dbReference type="PRINTS" id="PR00792">
    <property type="entry name" value="PEPSIN"/>
</dbReference>
<feature type="chain" id="PRO_5001587888" evidence="8">
    <location>
        <begin position="30"/>
        <end position="519"/>
    </location>
</feature>
<proteinExistence type="inferred from homology"/>
<dbReference type="InterPro" id="IPR001461">
    <property type="entry name" value="Aspartic_peptidase_A1"/>
</dbReference>
<dbReference type="PROSITE" id="PS51767">
    <property type="entry name" value="PEPTIDASE_A1"/>
    <property type="match status" value="1"/>
</dbReference>
<organism evidence="10">
    <name type="scientific">Blastobotrys adeninivorans</name>
    <name type="common">Yeast</name>
    <name type="synonym">Arxula adeninivorans</name>
    <dbReference type="NCBI Taxonomy" id="409370"/>
    <lineage>
        <taxon>Eukaryota</taxon>
        <taxon>Fungi</taxon>
        <taxon>Dikarya</taxon>
        <taxon>Ascomycota</taxon>
        <taxon>Saccharomycotina</taxon>
        <taxon>Dipodascomycetes</taxon>
        <taxon>Dipodascales</taxon>
        <taxon>Trichomonascaceae</taxon>
        <taxon>Blastobotrys</taxon>
    </lineage>
</organism>
<dbReference type="PROSITE" id="PS00141">
    <property type="entry name" value="ASP_PROTEASE"/>
    <property type="match status" value="1"/>
</dbReference>
<feature type="domain" description="Peptidase A1" evidence="9">
    <location>
        <begin position="72"/>
        <end position="418"/>
    </location>
</feature>
<sequence length="519" mass="56932">MLIKTTLKMVLFSSFLVLGVLQLANTVAASPGFLRLDTVRKQDANAPSAYDRLVKRVDSHEGTLTNQHNYAYLVNLTVGDPPQAFQASLDTGSSDLWVIDKGNPLCATTDEEYLMALQFIEYTACNQSGTFDPDASTTLNMTDEEFFAQYADTRAVEGKWAYDDVSVAGATISQMRLGIGEVTNCTMVVGIGLSSNEFDASLYNEEPYPNLPARLAQDGIINTNAYSLWLNDLDENRGSILFGGVDHAKYEGTLQTLPMVDSPYYYPNTTMSVMMSGLTASPKEYGSDPVQLFSGNIAVILDSGSSMSYLPYEVVDEVGFALDAEYDFYSGMWYAECNYEGYFEFEFNGFSIKVPFSDLLTPAPSIYGGISTFSDGTPMCSIGMVESFYYDGPFILGDTFLRNAYVVYDLDRKEISMAQAKFNVSESNIETIDSNGVPSATKAPGYDQTVTATSLSMETIGVSVEFTTTGQVSTIEQTEAPLETDFGYESYTFTTFPSFDAILLLRPRLPLVPLTLQGT</sequence>
<dbReference type="Pfam" id="PF00026">
    <property type="entry name" value="Asp"/>
    <property type="match status" value="1"/>
</dbReference>
<dbReference type="InterPro" id="IPR001969">
    <property type="entry name" value="Aspartic_peptidase_AS"/>
</dbReference>
<dbReference type="PANTHER" id="PTHR47966">
    <property type="entry name" value="BETA-SITE APP-CLEAVING ENZYME, ISOFORM A-RELATED"/>
    <property type="match status" value="1"/>
</dbReference>
<keyword evidence="4 7" id="KW-0064">Aspartyl protease</keyword>
<evidence type="ECO:0000256" key="4">
    <source>
        <dbReference type="ARBA" id="ARBA00022750"/>
    </source>
</evidence>
<evidence type="ECO:0000256" key="7">
    <source>
        <dbReference type="RuleBase" id="RU000454"/>
    </source>
</evidence>
<dbReference type="SUPFAM" id="SSF50630">
    <property type="entry name" value="Acid proteases"/>
    <property type="match status" value="1"/>
</dbReference>